<keyword evidence="4" id="KW-1185">Reference proteome</keyword>
<organism evidence="3 4">
    <name type="scientific">Durusdinium trenchii</name>
    <dbReference type="NCBI Taxonomy" id="1381693"/>
    <lineage>
        <taxon>Eukaryota</taxon>
        <taxon>Sar</taxon>
        <taxon>Alveolata</taxon>
        <taxon>Dinophyceae</taxon>
        <taxon>Suessiales</taxon>
        <taxon>Symbiodiniaceae</taxon>
        <taxon>Durusdinium</taxon>
    </lineage>
</organism>
<reference evidence="3 4" key="1">
    <citation type="submission" date="2024-02" db="EMBL/GenBank/DDBJ databases">
        <authorList>
            <person name="Chen Y."/>
            <person name="Shah S."/>
            <person name="Dougan E. K."/>
            <person name="Thang M."/>
            <person name="Chan C."/>
        </authorList>
    </citation>
    <scope>NUCLEOTIDE SEQUENCE [LARGE SCALE GENOMIC DNA]</scope>
</reference>
<dbReference type="PROSITE" id="PS50053">
    <property type="entry name" value="UBIQUITIN_2"/>
    <property type="match status" value="1"/>
</dbReference>
<evidence type="ECO:0000313" key="4">
    <source>
        <dbReference type="Proteomes" id="UP001642484"/>
    </source>
</evidence>
<feature type="compositionally biased region" description="Basic and acidic residues" evidence="1">
    <location>
        <begin position="158"/>
        <end position="171"/>
    </location>
</feature>
<proteinExistence type="predicted"/>
<evidence type="ECO:0000313" key="3">
    <source>
        <dbReference type="EMBL" id="CAK9050228.1"/>
    </source>
</evidence>
<evidence type="ECO:0000259" key="2">
    <source>
        <dbReference type="PROSITE" id="PS50053"/>
    </source>
</evidence>
<name>A0ABP0MGA2_9DINO</name>
<feature type="region of interest" description="Disordered" evidence="1">
    <location>
        <begin position="155"/>
        <end position="191"/>
    </location>
</feature>
<sequence length="876" mass="95696">MATTTATTLAMSVPVQLMSGKSCAVEVVPGTTIREMKQQLKAWHPSDDPVTRALSKVQVVLKGKKLDDDDETILSVGMSPTTELQVLFIMSPMVECYDQRICGHENPELLDAFYSFGGFSEIQPIHLRKRQRYTVVLALTTLTVLPRRGRFSLPSPVDGREATPEEHQEYLRRRKGLSTSGLDGGAPTADGARGRLGPAHEWAGPGLGVVRAGNGYNIWEKSKEEAQRGPPGFLSFVMVLTPEVRRFAGPQQLLGAKEVEWSGRSFSSDLQVCPDGAAGLEMPTTKRSLIQLARRLRAPETLSVPELPGVPLLLQRLDVRDQQLFDDFCARSAERWKELSLSEMASLFRNTEDYHLLHGTKGTALCRLVASMTEALEPQKPPPPRALASLCHGALAPKRRAACAPLLAKLRDALGDGRSVELRGAEAVELLAAAGELHRAIGVSTPTLSTLAQRSREALDEALSPGQLSLIARACGRLGPVLPEDSHALFEALVAALKHRQARDREPVLQACRPLAADFRRILAQSGMLWPLDEAIQDRLKAIEVRLHLLQDLPLHFVAHDQKIDTHVTQVLLEALQEVHQAPSLTSVATGYMAATTVLHSLALAEETGEVCKSFQDLASSCLNAMPWEEATSKEVQLLFRSPGDVSQAAAAAAQNATKMQDPQALVALLQAAKALSEPQASAVAEAAKGALIERIPEMKNVSELSMLEAATRKGVPEALSEVQIQLRERLRRRLYRAVQERDPVFDARPHRGYISYVEKCMAKDRRPLEAFAEPSSTEDHKALKSIQVTEGSTGAGQVIQRTHRVRWHEGVEAYEAVLEVGGRRVLGGYFKPLGEGLAAKEEAQKNAEKCLSALETKYGLRASSNESSAMEQRDG</sequence>
<protein>
    <recommendedName>
        <fullName evidence="2">Ubiquitin-like domain-containing protein</fullName>
    </recommendedName>
</protein>
<feature type="domain" description="Ubiquitin-like" evidence="2">
    <location>
        <begin position="11"/>
        <end position="87"/>
    </location>
</feature>
<comment type="caution">
    <text evidence="3">The sequence shown here is derived from an EMBL/GenBank/DDBJ whole genome shotgun (WGS) entry which is preliminary data.</text>
</comment>
<dbReference type="SUPFAM" id="SSF54236">
    <property type="entry name" value="Ubiquitin-like"/>
    <property type="match status" value="1"/>
</dbReference>
<evidence type="ECO:0000256" key="1">
    <source>
        <dbReference type="SAM" id="MobiDB-lite"/>
    </source>
</evidence>
<accession>A0ABP0MGA2</accession>
<gene>
    <name evidence="3" type="ORF">CCMP2556_LOCUS25617</name>
</gene>
<dbReference type="InterPro" id="IPR029071">
    <property type="entry name" value="Ubiquitin-like_domsf"/>
</dbReference>
<dbReference type="EMBL" id="CAXAMN010017335">
    <property type="protein sequence ID" value="CAK9050228.1"/>
    <property type="molecule type" value="Genomic_DNA"/>
</dbReference>
<dbReference type="InterPro" id="IPR000626">
    <property type="entry name" value="Ubiquitin-like_dom"/>
</dbReference>
<dbReference type="CDD" id="cd17039">
    <property type="entry name" value="Ubl_ubiquitin_like"/>
    <property type="match status" value="1"/>
</dbReference>
<dbReference type="Proteomes" id="UP001642484">
    <property type="component" value="Unassembled WGS sequence"/>
</dbReference>